<evidence type="ECO:0000313" key="1">
    <source>
        <dbReference type="EMBL" id="MBX49465.1"/>
    </source>
</evidence>
<organism evidence="1">
    <name type="scientific">Rhizophora mucronata</name>
    <name type="common">Asiatic mangrove</name>
    <dbReference type="NCBI Taxonomy" id="61149"/>
    <lineage>
        <taxon>Eukaryota</taxon>
        <taxon>Viridiplantae</taxon>
        <taxon>Streptophyta</taxon>
        <taxon>Embryophyta</taxon>
        <taxon>Tracheophyta</taxon>
        <taxon>Spermatophyta</taxon>
        <taxon>Magnoliopsida</taxon>
        <taxon>eudicotyledons</taxon>
        <taxon>Gunneridae</taxon>
        <taxon>Pentapetalae</taxon>
        <taxon>rosids</taxon>
        <taxon>fabids</taxon>
        <taxon>Malpighiales</taxon>
        <taxon>Rhizophoraceae</taxon>
        <taxon>Rhizophora</taxon>
    </lineage>
</organism>
<name>A0A2P2P3Y5_RHIMU</name>
<sequence length="65" mass="7804">MKRTDQKFNLSFFFFMIQKVFLLQKLKTKDTHKIKTVVIKKCYGRCNCKIWHMYTKSQAGSAHTK</sequence>
<reference evidence="1" key="1">
    <citation type="submission" date="2018-02" db="EMBL/GenBank/DDBJ databases">
        <title>Rhizophora mucronata_Transcriptome.</title>
        <authorList>
            <person name="Meera S.P."/>
            <person name="Sreeshan A."/>
            <person name="Augustine A."/>
        </authorList>
    </citation>
    <scope>NUCLEOTIDE SEQUENCE</scope>
    <source>
        <tissue evidence="1">Leaf</tissue>
    </source>
</reference>
<dbReference type="AlphaFoldDB" id="A0A2P2P3Y5"/>
<dbReference type="EMBL" id="GGEC01068981">
    <property type="protein sequence ID" value="MBX49465.1"/>
    <property type="molecule type" value="Transcribed_RNA"/>
</dbReference>
<protein>
    <submittedName>
        <fullName evidence="1">Uncharacterized protein</fullName>
    </submittedName>
</protein>
<proteinExistence type="predicted"/>
<accession>A0A2P2P3Y5</accession>